<dbReference type="RefSeq" id="XP_037137427.1">
    <property type="nucleotide sequence ID" value="XM_037281532.1"/>
</dbReference>
<feature type="domain" description="PIG-P" evidence="9">
    <location>
        <begin position="10"/>
        <end position="138"/>
    </location>
</feature>
<dbReference type="OrthoDB" id="690928at2759"/>
<proteinExistence type="inferred from homology"/>
<sequence>MQEGDDGTDKEYEWFSYYISVTSVLVLIIIWSLLPEDDANGLWNNSVFKAVLDVLPQRKWVIYSQCLVLMGMLYAYFAILMYNEDVLTPALDDLRTITDSRGETIICANDAELLKNYAFKETGGIIDLPIMDVCEILYAKDNATVS</sequence>
<dbReference type="InterPro" id="IPR052263">
    <property type="entry name" value="GPI_Anchor_Biosynth"/>
</dbReference>
<accession>A0A7G3ZB66</accession>
<dbReference type="PANTHER" id="PTHR46346">
    <property type="entry name" value="PHOSPHATIDYLINOSITOL N-ACETYLGLUCOSAMINYLTRANSFERASE SUBUNIT P"/>
    <property type="match status" value="1"/>
</dbReference>
<keyword evidence="3 7" id="KW-0337">GPI-anchor biosynthesis</keyword>
<organism evidence="10 11">
    <name type="scientific">Torulaspora globosa</name>
    <dbReference type="NCBI Taxonomy" id="48254"/>
    <lineage>
        <taxon>Eukaryota</taxon>
        <taxon>Fungi</taxon>
        <taxon>Dikarya</taxon>
        <taxon>Ascomycota</taxon>
        <taxon>Saccharomycotina</taxon>
        <taxon>Saccharomycetes</taxon>
        <taxon>Saccharomycetales</taxon>
        <taxon>Saccharomycetaceae</taxon>
        <taxon>Torulaspora</taxon>
    </lineage>
</organism>
<evidence type="ECO:0000256" key="1">
    <source>
        <dbReference type="ARBA" id="ARBA00004141"/>
    </source>
</evidence>
<dbReference type="InterPro" id="IPR013717">
    <property type="entry name" value="PIG-P"/>
</dbReference>
<dbReference type="EMBL" id="CP059246">
    <property type="protein sequence ID" value="QLL30752.1"/>
    <property type="molecule type" value="Genomic_DNA"/>
</dbReference>
<protein>
    <recommendedName>
        <fullName evidence="7">Phosphatidylinositol N-acetylglucosaminyltransferase subunit GPI19</fullName>
        <ecNumber evidence="7">2.4.1.198</ecNumber>
    </recommendedName>
</protein>
<comment type="function">
    <text evidence="7">Part of the complex catalyzing the transfer of N-acetylglucosamine from UDP-N-acetylglucosamine to phosphatidylinositol, the first step of GPI biosynthesis.</text>
</comment>
<dbReference type="AlphaFoldDB" id="A0A7G3ZB66"/>
<evidence type="ECO:0000256" key="8">
    <source>
        <dbReference type="SAM" id="Phobius"/>
    </source>
</evidence>
<dbReference type="GO" id="GO:0005789">
    <property type="term" value="C:endoplasmic reticulum membrane"/>
    <property type="evidence" value="ECO:0007669"/>
    <property type="project" value="UniProtKB-SubCell"/>
</dbReference>
<comment type="subcellular location">
    <subcellularLocation>
        <location evidence="7">Endoplasmic reticulum membrane</location>
    </subcellularLocation>
    <subcellularLocation>
        <location evidence="1">Membrane</location>
        <topology evidence="1">Multi-pass membrane protein</topology>
    </subcellularLocation>
</comment>
<comment type="pathway">
    <text evidence="2 7">Glycolipid biosynthesis; glycosylphosphatidylinositol-anchor biosynthesis.</text>
</comment>
<dbReference type="UniPathway" id="UPA00196"/>
<feature type="transmembrane region" description="Helical" evidence="8">
    <location>
        <begin position="12"/>
        <end position="34"/>
    </location>
</feature>
<comment type="similarity">
    <text evidence="7">Belongs to the GPI19 family.</text>
</comment>
<comment type="subunit">
    <text evidence="7">Component of the phosphatidylinositol N-acetylglucosaminyltransferase (GPI-GlcNAc transferase) complex.</text>
</comment>
<reference evidence="10 11" key="1">
    <citation type="submission" date="2020-06" db="EMBL/GenBank/DDBJ databases">
        <title>The yeast mating-type switching endonuclease HO is a domesticated member of an unorthodox homing genetic element family.</title>
        <authorList>
            <person name="Coughlan A.Y."/>
            <person name="Lombardi L."/>
            <person name="Braun-Galleani S."/>
            <person name="Martos A.R."/>
            <person name="Galeote V."/>
            <person name="Bigey F."/>
            <person name="Dequin S."/>
            <person name="Byrne K.P."/>
            <person name="Wolfe K.H."/>
        </authorList>
    </citation>
    <scope>NUCLEOTIDE SEQUENCE [LARGE SCALE GENOMIC DNA]</scope>
    <source>
        <strain evidence="10 11">CBS764</strain>
    </source>
</reference>
<name>A0A7G3ZB66_9SACH</name>
<keyword evidence="7" id="KW-0256">Endoplasmic reticulum</keyword>
<dbReference type="KEGG" id="tgb:HG536_0A05670"/>
<evidence type="ECO:0000256" key="6">
    <source>
        <dbReference type="ARBA" id="ARBA00023136"/>
    </source>
</evidence>
<comment type="catalytic activity">
    <reaction evidence="7">
        <text>a 1,2-diacyl-sn-glycero-3-phospho-(1D-myo-inositol) + UDP-N-acetyl-alpha-D-glucosamine = a 6-(N-acetyl-alpha-D-glucosaminyl)-1-(1,2-diacyl-sn-glycero-3-phospho)-1D-myo-inositol + UDP + H(+)</text>
        <dbReference type="Rhea" id="RHEA:14789"/>
        <dbReference type="ChEBI" id="CHEBI:15378"/>
        <dbReference type="ChEBI" id="CHEBI:57265"/>
        <dbReference type="ChEBI" id="CHEBI:57705"/>
        <dbReference type="ChEBI" id="CHEBI:57880"/>
        <dbReference type="ChEBI" id="CHEBI:58223"/>
        <dbReference type="EC" id="2.4.1.198"/>
    </reaction>
</comment>
<evidence type="ECO:0000259" key="9">
    <source>
        <dbReference type="Pfam" id="PF08510"/>
    </source>
</evidence>
<dbReference type="GeneID" id="59323849"/>
<keyword evidence="7" id="KW-0808">Transferase</keyword>
<dbReference type="EC" id="2.4.1.198" evidence="7"/>
<evidence type="ECO:0000256" key="2">
    <source>
        <dbReference type="ARBA" id="ARBA00004687"/>
    </source>
</evidence>
<feature type="transmembrane region" description="Helical" evidence="8">
    <location>
        <begin position="60"/>
        <end position="82"/>
    </location>
</feature>
<evidence type="ECO:0000313" key="11">
    <source>
        <dbReference type="Proteomes" id="UP000515788"/>
    </source>
</evidence>
<keyword evidence="6 7" id="KW-0472">Membrane</keyword>
<dbReference type="Pfam" id="PF08510">
    <property type="entry name" value="PIG-P"/>
    <property type="match status" value="1"/>
</dbReference>
<dbReference type="Proteomes" id="UP000515788">
    <property type="component" value="Chromosome 1"/>
</dbReference>
<dbReference type="PANTHER" id="PTHR46346:SF1">
    <property type="entry name" value="PHOSPHATIDYLINOSITOL N-ACETYLGLUCOSAMINYLTRANSFERASE SUBUNIT P"/>
    <property type="match status" value="1"/>
</dbReference>
<evidence type="ECO:0000256" key="5">
    <source>
        <dbReference type="ARBA" id="ARBA00022989"/>
    </source>
</evidence>
<gene>
    <name evidence="10" type="ORF">HG536_0A05670</name>
</gene>
<keyword evidence="11" id="KW-1185">Reference proteome</keyword>
<evidence type="ECO:0000313" key="10">
    <source>
        <dbReference type="EMBL" id="QLL30752.1"/>
    </source>
</evidence>
<keyword evidence="4 8" id="KW-0812">Transmembrane</keyword>
<dbReference type="GO" id="GO:0006506">
    <property type="term" value="P:GPI anchor biosynthetic process"/>
    <property type="evidence" value="ECO:0007669"/>
    <property type="project" value="UniProtKB-UniPathway"/>
</dbReference>
<keyword evidence="5 8" id="KW-1133">Transmembrane helix</keyword>
<dbReference type="GO" id="GO:0017176">
    <property type="term" value="F:phosphatidylinositol N-acetylglucosaminyltransferase activity"/>
    <property type="evidence" value="ECO:0007669"/>
    <property type="project" value="UniProtKB-UniRule"/>
</dbReference>
<evidence type="ECO:0000256" key="7">
    <source>
        <dbReference type="PIRNR" id="PIRNR008765"/>
    </source>
</evidence>
<evidence type="ECO:0000256" key="4">
    <source>
        <dbReference type="ARBA" id="ARBA00022692"/>
    </source>
</evidence>
<dbReference type="InterPro" id="IPR016542">
    <property type="entry name" value="PIG-P_GPI19"/>
</dbReference>
<dbReference type="PIRSF" id="PIRSF008765">
    <property type="entry name" value="PIG-P_GPI19"/>
    <property type="match status" value="1"/>
</dbReference>
<evidence type="ECO:0000256" key="3">
    <source>
        <dbReference type="ARBA" id="ARBA00022502"/>
    </source>
</evidence>